<evidence type="ECO:0008006" key="2">
    <source>
        <dbReference type="Google" id="ProtNLM"/>
    </source>
</evidence>
<dbReference type="SUPFAM" id="SSF53187">
    <property type="entry name" value="Zn-dependent exopeptidases"/>
    <property type="match status" value="1"/>
</dbReference>
<accession>X1KK95</accession>
<dbReference type="PANTHER" id="PTHR30575:SF0">
    <property type="entry name" value="XAA-ARG DIPEPTIDASE"/>
    <property type="match status" value="1"/>
</dbReference>
<protein>
    <recommendedName>
        <fullName evidence="2">Peptidase M20 dimerisation domain-containing protein</fullName>
    </recommendedName>
</protein>
<proteinExistence type="predicted"/>
<evidence type="ECO:0000313" key="1">
    <source>
        <dbReference type="EMBL" id="GAH82493.1"/>
    </source>
</evidence>
<comment type="caution">
    <text evidence="1">The sequence shown here is derived from an EMBL/GenBank/DDBJ whole genome shotgun (WGS) entry which is preliminary data.</text>
</comment>
<dbReference type="InterPro" id="IPR052030">
    <property type="entry name" value="Peptidase_M20/M20A_hydrolases"/>
</dbReference>
<dbReference type="Gene3D" id="3.40.630.10">
    <property type="entry name" value="Zn peptidases"/>
    <property type="match status" value="1"/>
</dbReference>
<organism evidence="1">
    <name type="scientific">marine sediment metagenome</name>
    <dbReference type="NCBI Taxonomy" id="412755"/>
    <lineage>
        <taxon>unclassified sequences</taxon>
        <taxon>metagenomes</taxon>
        <taxon>ecological metagenomes</taxon>
    </lineage>
</organism>
<dbReference type="GO" id="GO:0005737">
    <property type="term" value="C:cytoplasm"/>
    <property type="evidence" value="ECO:0007669"/>
    <property type="project" value="TreeGrafter"/>
</dbReference>
<dbReference type="Gene3D" id="3.30.70.360">
    <property type="match status" value="1"/>
</dbReference>
<dbReference type="GO" id="GO:0046657">
    <property type="term" value="P:folic acid catabolic process"/>
    <property type="evidence" value="ECO:0007669"/>
    <property type="project" value="TreeGrafter"/>
</dbReference>
<dbReference type="AlphaFoldDB" id="X1KK95"/>
<reference evidence="1" key="1">
    <citation type="journal article" date="2014" name="Front. Microbiol.">
        <title>High frequency of phylogenetically diverse reductive dehalogenase-homologous genes in deep subseafloor sedimentary metagenomes.</title>
        <authorList>
            <person name="Kawai M."/>
            <person name="Futagami T."/>
            <person name="Toyoda A."/>
            <person name="Takaki Y."/>
            <person name="Nishi S."/>
            <person name="Hori S."/>
            <person name="Arai W."/>
            <person name="Tsubouchi T."/>
            <person name="Morono Y."/>
            <person name="Uchiyama I."/>
            <person name="Ito T."/>
            <person name="Fujiyama A."/>
            <person name="Inagaki F."/>
            <person name="Takami H."/>
        </authorList>
    </citation>
    <scope>NUCLEOTIDE SEQUENCE</scope>
    <source>
        <strain evidence="1">Expedition CK06-06</strain>
    </source>
</reference>
<feature type="non-terminal residue" evidence="1">
    <location>
        <position position="1"/>
    </location>
</feature>
<gene>
    <name evidence="1" type="ORF">S03H2_63148</name>
</gene>
<dbReference type="GO" id="GO:0016805">
    <property type="term" value="F:dipeptidase activity"/>
    <property type="evidence" value="ECO:0007669"/>
    <property type="project" value="TreeGrafter"/>
</dbReference>
<dbReference type="EMBL" id="BARU01040884">
    <property type="protein sequence ID" value="GAH82493.1"/>
    <property type="molecule type" value="Genomic_DNA"/>
</dbReference>
<sequence length="144" mass="15843">LEELLKKVEDCAKGAELSSGARLEFTRDENPYMSRNVNKTLGAAFSKNMKAIGEETHTVEQGKGLGSSDIGNVSHVTPTIHPYMGISKIEINGHSTDFAEAASSEYGNEQMLKITKALAMTAIDVFTKPELVREMKEEFDMTKK</sequence>
<name>X1KK95_9ZZZZ</name>
<dbReference type="PANTHER" id="PTHR30575">
    <property type="entry name" value="PEPTIDASE M20"/>
    <property type="match status" value="1"/>
</dbReference>
<dbReference type="GO" id="GO:0071713">
    <property type="term" value="F:para-aminobenzoyl-glutamate hydrolase activity"/>
    <property type="evidence" value="ECO:0007669"/>
    <property type="project" value="TreeGrafter"/>
</dbReference>